<proteinExistence type="predicted"/>
<dbReference type="Proteomes" id="UP000479710">
    <property type="component" value="Unassembled WGS sequence"/>
</dbReference>
<organism evidence="1 2">
    <name type="scientific">Oryza meyeriana var. granulata</name>
    <dbReference type="NCBI Taxonomy" id="110450"/>
    <lineage>
        <taxon>Eukaryota</taxon>
        <taxon>Viridiplantae</taxon>
        <taxon>Streptophyta</taxon>
        <taxon>Embryophyta</taxon>
        <taxon>Tracheophyta</taxon>
        <taxon>Spermatophyta</taxon>
        <taxon>Magnoliopsida</taxon>
        <taxon>Liliopsida</taxon>
        <taxon>Poales</taxon>
        <taxon>Poaceae</taxon>
        <taxon>BOP clade</taxon>
        <taxon>Oryzoideae</taxon>
        <taxon>Oryzeae</taxon>
        <taxon>Oryzinae</taxon>
        <taxon>Oryza</taxon>
        <taxon>Oryza meyeriana</taxon>
    </lineage>
</organism>
<evidence type="ECO:0000313" key="2">
    <source>
        <dbReference type="Proteomes" id="UP000479710"/>
    </source>
</evidence>
<dbReference type="EMBL" id="SPHZ02000002">
    <property type="protein sequence ID" value="KAF0930173.1"/>
    <property type="molecule type" value="Genomic_DNA"/>
</dbReference>
<reference evidence="1 2" key="1">
    <citation type="submission" date="2019-11" db="EMBL/GenBank/DDBJ databases">
        <title>Whole genome sequence of Oryza granulata.</title>
        <authorList>
            <person name="Li W."/>
        </authorList>
    </citation>
    <scope>NUCLEOTIDE SEQUENCE [LARGE SCALE GENOMIC DNA]</scope>
    <source>
        <strain evidence="2">cv. Menghai</strain>
        <tissue evidence="1">Leaf</tissue>
    </source>
</reference>
<accession>A0A6G1EZW7</accession>
<name>A0A6G1EZW7_9ORYZ</name>
<protein>
    <submittedName>
        <fullName evidence="1">Uncharacterized protein</fullName>
    </submittedName>
</protein>
<dbReference type="OrthoDB" id="718298at2759"/>
<dbReference type="AlphaFoldDB" id="A0A6G1EZW7"/>
<comment type="caution">
    <text evidence="1">The sequence shown here is derived from an EMBL/GenBank/DDBJ whole genome shotgun (WGS) entry which is preliminary data.</text>
</comment>
<keyword evidence="2" id="KW-1185">Reference proteome</keyword>
<evidence type="ECO:0000313" key="1">
    <source>
        <dbReference type="EMBL" id="KAF0930173.1"/>
    </source>
</evidence>
<sequence>MIIAQFTIEWDKAHRCDGTSATPTKDDDQGFDVFAPSIRPNRLSQAERTITNGTVAPSCVGGAFTARCELQGVTPSLVSATVIAPPIALPGDAPDRLAGELRRGEVHLDVSVLYDRSVGRWSRTASTWLTSKTGCAGGGEEEEAGGARRR</sequence>
<gene>
    <name evidence="1" type="ORF">E2562_030833</name>
</gene>